<dbReference type="GO" id="GO:0046872">
    <property type="term" value="F:metal ion binding"/>
    <property type="evidence" value="ECO:0007669"/>
    <property type="project" value="UniProtKB-KW"/>
</dbReference>
<evidence type="ECO:0000256" key="3">
    <source>
        <dbReference type="ARBA" id="ARBA00022723"/>
    </source>
</evidence>
<proteinExistence type="inferred from homology"/>
<evidence type="ECO:0000256" key="6">
    <source>
        <dbReference type="RuleBase" id="RU364057"/>
    </source>
</evidence>
<feature type="compositionally biased region" description="Low complexity" evidence="7">
    <location>
        <begin position="1"/>
        <end position="24"/>
    </location>
</feature>
<evidence type="ECO:0000256" key="2">
    <source>
        <dbReference type="ARBA" id="ARBA00022670"/>
    </source>
</evidence>
<evidence type="ECO:0000256" key="4">
    <source>
        <dbReference type="ARBA" id="ARBA00022801"/>
    </source>
</evidence>
<dbReference type="GO" id="GO:0033615">
    <property type="term" value="P:mitochondrial proton-transporting ATP synthase complex assembly"/>
    <property type="evidence" value="ECO:0007669"/>
    <property type="project" value="TreeGrafter"/>
</dbReference>
<feature type="region of interest" description="Disordered" evidence="7">
    <location>
        <begin position="1"/>
        <end position="27"/>
    </location>
</feature>
<evidence type="ECO:0000256" key="7">
    <source>
        <dbReference type="SAM" id="MobiDB-lite"/>
    </source>
</evidence>
<keyword evidence="5 6" id="KW-0482">Metalloprotease</keyword>
<sequence length="208" mass="22556">MSASSSSPSASASASGADASASGPTPVPASFRRCEQWVEKSMASPVVRFLREKLAEAGCSVEPHPERAPFFHVRHCDQSVAGGFVPTEGVVVCHNHLTSKEEVEHALAHELIHAYDHCRAKNLDWTDCKHHACSEVRAAALSGDCSWKQELLRGRMGLSAQFRSCVRRRAVLSCELNPNCGSTVGARRAVDAVFEKCIADTDPFDRLP</sequence>
<gene>
    <name evidence="8" type="ORF">PPRO1472_LOCUS371</name>
</gene>
<dbReference type="PANTHER" id="PTHR21711">
    <property type="entry name" value="MITOCHONDRIAL INNER MEMBRANE PROTEASE"/>
    <property type="match status" value="1"/>
</dbReference>
<dbReference type="Pfam" id="PF09768">
    <property type="entry name" value="Peptidase_M76"/>
    <property type="match status" value="1"/>
</dbReference>
<dbReference type="GO" id="GO:0034982">
    <property type="term" value="P:mitochondrial protein processing"/>
    <property type="evidence" value="ECO:0007669"/>
    <property type="project" value="TreeGrafter"/>
</dbReference>
<protein>
    <recommendedName>
        <fullName evidence="6">Mitochondrial inner membrane protease ATP23</fullName>
        <ecNumber evidence="6">3.4.24.-</ecNumber>
    </recommendedName>
</protein>
<keyword evidence="3 6" id="KW-0479">Metal-binding</keyword>
<dbReference type="EMBL" id="HBDW01000546">
    <property type="protein sequence ID" value="CAD8216931.1"/>
    <property type="molecule type" value="Transcribed_RNA"/>
</dbReference>
<evidence type="ECO:0000256" key="5">
    <source>
        <dbReference type="ARBA" id="ARBA00023049"/>
    </source>
</evidence>
<name>A0A7R9XNG9_9CHLO</name>
<dbReference type="EC" id="3.4.24.-" evidence="6"/>
<dbReference type="AlphaFoldDB" id="A0A7R9XNG9"/>
<keyword evidence="2 6" id="KW-0645">Protease</keyword>
<accession>A0A7R9XNG9</accession>
<dbReference type="GO" id="GO:0004222">
    <property type="term" value="F:metalloendopeptidase activity"/>
    <property type="evidence" value="ECO:0007669"/>
    <property type="project" value="InterPro"/>
</dbReference>
<reference evidence="8" key="1">
    <citation type="submission" date="2021-01" db="EMBL/GenBank/DDBJ databases">
        <authorList>
            <person name="Corre E."/>
            <person name="Pelletier E."/>
            <person name="Niang G."/>
            <person name="Scheremetjew M."/>
            <person name="Finn R."/>
            <person name="Kale V."/>
            <person name="Holt S."/>
            <person name="Cochrane G."/>
            <person name="Meng A."/>
            <person name="Brown T."/>
            <person name="Cohen L."/>
        </authorList>
    </citation>
    <scope>NUCLEOTIDE SEQUENCE</scope>
    <source>
        <strain evidence="8">RCC251</strain>
    </source>
</reference>
<keyword evidence="4 6" id="KW-0378">Hydrolase</keyword>
<comment type="similarity">
    <text evidence="1 6">Belongs to the peptidase M76 family.</text>
</comment>
<organism evidence="8">
    <name type="scientific">Pycnococcus provasolii</name>
    <dbReference type="NCBI Taxonomy" id="41880"/>
    <lineage>
        <taxon>Eukaryota</taxon>
        <taxon>Viridiplantae</taxon>
        <taxon>Chlorophyta</taxon>
        <taxon>Pseudoscourfieldiophyceae</taxon>
        <taxon>Pseudoscourfieldiales</taxon>
        <taxon>Pycnococcaceae</taxon>
        <taxon>Pycnococcus</taxon>
    </lineage>
</organism>
<evidence type="ECO:0000313" key="8">
    <source>
        <dbReference type="EMBL" id="CAD8216931.1"/>
    </source>
</evidence>
<dbReference type="InterPro" id="IPR019165">
    <property type="entry name" value="Peptidase_M76_ATP23"/>
</dbReference>
<dbReference type="GO" id="GO:0005739">
    <property type="term" value="C:mitochondrion"/>
    <property type="evidence" value="ECO:0007669"/>
    <property type="project" value="GOC"/>
</dbReference>
<evidence type="ECO:0000256" key="1">
    <source>
        <dbReference type="ARBA" id="ARBA00009915"/>
    </source>
</evidence>
<dbReference type="PANTHER" id="PTHR21711:SF0">
    <property type="entry name" value="MITOCHONDRIAL INNER MEMBRANE PROTEASE ATP23 HOMOLOG"/>
    <property type="match status" value="1"/>
</dbReference>